<dbReference type="AlphaFoldDB" id="A0A4Y3QJQ9"/>
<keyword evidence="2" id="KW-0472">Membrane</keyword>
<name>A0A4Y3QJQ9_MICTE</name>
<dbReference type="InterPro" id="IPR027417">
    <property type="entry name" value="P-loop_NTPase"/>
</dbReference>
<evidence type="ECO:0000256" key="2">
    <source>
        <dbReference type="SAM" id="Phobius"/>
    </source>
</evidence>
<dbReference type="Proteomes" id="UP000319525">
    <property type="component" value="Unassembled WGS sequence"/>
</dbReference>
<keyword evidence="2" id="KW-1133">Transmembrane helix</keyword>
<dbReference type="PANTHER" id="PTHR47396:SF1">
    <property type="entry name" value="ATP-DEPENDENT HELICASE IRC3-RELATED"/>
    <property type="match status" value="1"/>
</dbReference>
<feature type="transmembrane region" description="Helical" evidence="2">
    <location>
        <begin position="811"/>
        <end position="832"/>
    </location>
</feature>
<dbReference type="GO" id="GO:0005829">
    <property type="term" value="C:cytosol"/>
    <property type="evidence" value="ECO:0007669"/>
    <property type="project" value="TreeGrafter"/>
</dbReference>
<dbReference type="SMART" id="SM00487">
    <property type="entry name" value="DEXDc"/>
    <property type="match status" value="1"/>
</dbReference>
<dbReference type="PROSITE" id="PS51192">
    <property type="entry name" value="HELICASE_ATP_BIND_1"/>
    <property type="match status" value="1"/>
</dbReference>
<keyword evidence="2" id="KW-0812">Transmembrane</keyword>
<gene>
    <name evidence="4" type="ORF">MTE01_08480</name>
</gene>
<proteinExistence type="predicted"/>
<feature type="region of interest" description="Disordered" evidence="1">
    <location>
        <begin position="323"/>
        <end position="373"/>
    </location>
</feature>
<evidence type="ECO:0000313" key="4">
    <source>
        <dbReference type="EMBL" id="GEB44903.1"/>
    </source>
</evidence>
<protein>
    <recommendedName>
        <fullName evidence="3">Helicase ATP-binding domain-containing protein</fullName>
    </recommendedName>
</protein>
<evidence type="ECO:0000259" key="3">
    <source>
        <dbReference type="PROSITE" id="PS51192"/>
    </source>
</evidence>
<sequence length="1005" mass="107367">MVSTEPSRPLSAWRFDGTLRAYQRAALDRVDVDAGEPLHLVAPPGAGKTLLGLLLASRRGHRTVVFAPTTAIRAQWVGAARALAHDDAAVSEDPDRPADLTALTYQAISVVDSGEPFAALARARWAEELIADDRTPDQAEGWLDALSESNPAAYGRGIRSRSRALRRTLARQDATALTAALHPRSRELLERLVGAGVETVVLDECHHLLDHWALVVAALVARLRAAGREPLVIGLTATLPSPDDANEYENYVSLLGEVDLEVPVPAVVREGDLAPYRDLVHVVEPTAEERAFLSAHAEALAEALRTTFAVGAGREFLRAVLQPSTPSTSEDPLEPPAEGVSSPDPVAPAGTSADARPGIEPPPPAAESSDPDAAVDAALSAAFAVDFAGAEAAAAMFSVVAPGDPLTARLPAVARRAPTTDETLRLLGRYALDRVLPDPARVDDWHRLRRLLADFGFALTDRGVRRTRDPIDTVLASSLSKDRGACDILARERTELGDRLRALVVTDYVTHGNVHGGLLGSAGAVRTFSIVATDAVTSALRAILVTSSTVRVAVRHAETLLPALTRELGVPVTGEPCPDDAAVLEVRGTTGSGVVGAVSRLLADGSLEVVVGTRGLFGEGWDCPAVNTLIDLTAVATASATQQLRGRTLRRDPSWPEKVAHNWTVSALLPPDSPLDAQPDAARLRRKHAGLWGLDADHPERIVRGLPAALGRDRRRALDEVLEKARGASLEGVDALTSAPPRDETRSAWRIGSPYDDREELSAVVERPARTPVFSTSVRAERALGGWLGVSAGAPAAMLALSFFLPPVAGVAVGGVSILIGAVMAVPLFSAWRRTRRQARDAAATLRNMARVVWTALSESGRVRSPLAVPVWERERRDADGTRAEIRMADASLADQRTFGIALEELCGPIRTPRFVLEVDRGGGPWWVRGVLDRVGRSRPRQFVAVPAEIGRRRADALRFHGAWQVHVGPAVLHELNGPENLSLLAEARRTGGFSGAARSMMRWS</sequence>
<organism evidence="4 5">
    <name type="scientific">Microbacterium testaceum</name>
    <name type="common">Aureobacterium testaceum</name>
    <name type="synonym">Brevibacterium testaceum</name>
    <dbReference type="NCBI Taxonomy" id="2033"/>
    <lineage>
        <taxon>Bacteria</taxon>
        <taxon>Bacillati</taxon>
        <taxon>Actinomycetota</taxon>
        <taxon>Actinomycetes</taxon>
        <taxon>Micrococcales</taxon>
        <taxon>Microbacteriaceae</taxon>
        <taxon>Microbacterium</taxon>
    </lineage>
</organism>
<feature type="domain" description="Helicase ATP-binding" evidence="3">
    <location>
        <begin position="29"/>
        <end position="257"/>
    </location>
</feature>
<dbReference type="PANTHER" id="PTHR47396">
    <property type="entry name" value="TYPE I RESTRICTION ENZYME ECOKI R PROTEIN"/>
    <property type="match status" value="1"/>
</dbReference>
<reference evidence="4 5" key="1">
    <citation type="submission" date="2019-06" db="EMBL/GenBank/DDBJ databases">
        <title>Whole genome shotgun sequence of Microbacterium testaceum NBRC 12675.</title>
        <authorList>
            <person name="Hosoyama A."/>
            <person name="Uohara A."/>
            <person name="Ohji S."/>
            <person name="Ichikawa N."/>
        </authorList>
    </citation>
    <scope>NUCLEOTIDE SEQUENCE [LARGE SCALE GENOMIC DNA]</scope>
    <source>
        <strain evidence="4 5">NBRC 12675</strain>
    </source>
</reference>
<evidence type="ECO:0000313" key="5">
    <source>
        <dbReference type="Proteomes" id="UP000319525"/>
    </source>
</evidence>
<dbReference type="EMBL" id="BJML01000001">
    <property type="protein sequence ID" value="GEB44903.1"/>
    <property type="molecule type" value="Genomic_DNA"/>
</dbReference>
<dbReference type="InterPro" id="IPR014001">
    <property type="entry name" value="Helicase_ATP-bd"/>
</dbReference>
<dbReference type="SUPFAM" id="SSF52540">
    <property type="entry name" value="P-loop containing nucleoside triphosphate hydrolases"/>
    <property type="match status" value="2"/>
</dbReference>
<evidence type="ECO:0000256" key="1">
    <source>
        <dbReference type="SAM" id="MobiDB-lite"/>
    </source>
</evidence>
<comment type="caution">
    <text evidence="4">The sequence shown here is derived from an EMBL/GenBank/DDBJ whole genome shotgun (WGS) entry which is preliminary data.</text>
</comment>
<accession>A0A4Y3QJQ9</accession>
<dbReference type="Gene3D" id="3.40.50.300">
    <property type="entry name" value="P-loop containing nucleotide triphosphate hydrolases"/>
    <property type="match status" value="2"/>
</dbReference>
<dbReference type="InterPro" id="IPR050742">
    <property type="entry name" value="Helicase_Restrict-Modif_Enz"/>
</dbReference>
<dbReference type="CDD" id="cd18785">
    <property type="entry name" value="SF2_C"/>
    <property type="match status" value="1"/>
</dbReference>